<proteinExistence type="predicted"/>
<dbReference type="AlphaFoldDB" id="A0A401QSQ7"/>
<feature type="region of interest" description="Disordered" evidence="1">
    <location>
        <begin position="46"/>
        <end position="79"/>
    </location>
</feature>
<dbReference type="Proteomes" id="UP000288351">
    <property type="component" value="Unassembled WGS sequence"/>
</dbReference>
<evidence type="ECO:0000313" key="2">
    <source>
        <dbReference type="EMBL" id="GCB88446.1"/>
    </source>
</evidence>
<organism evidence="2 3">
    <name type="scientific">Streptomyces noursei</name>
    <name type="common">Streptomyces albulus</name>
    <dbReference type="NCBI Taxonomy" id="1971"/>
    <lineage>
        <taxon>Bacteria</taxon>
        <taxon>Bacillati</taxon>
        <taxon>Actinomycetota</taxon>
        <taxon>Actinomycetes</taxon>
        <taxon>Kitasatosporales</taxon>
        <taxon>Streptomycetaceae</taxon>
        <taxon>Streptomyces</taxon>
    </lineage>
</organism>
<accession>A0A401QSQ7</accession>
<evidence type="ECO:0000256" key="1">
    <source>
        <dbReference type="SAM" id="MobiDB-lite"/>
    </source>
</evidence>
<name>A0A401QSQ7_STRNR</name>
<sequence>MPMQTPTVLGVLTEPARPTGWKVNRHKVLLVLGLLVGYWIGTHVHDAPQQRQSPRPVSTAPAATAPDPHRTPTGLGVAP</sequence>
<reference evidence="2 3" key="1">
    <citation type="journal article" date="2019" name="Microbiol. Resour. Announc.">
        <title>Draft Genome Sequence of the Most Traditional epsilon-Poly-l-Lysine Producer, Streptomyces albulus NBRC14147.</title>
        <authorList>
            <person name="Yamanaka K."/>
            <person name="Hamano Y."/>
        </authorList>
    </citation>
    <scope>NUCLEOTIDE SEQUENCE [LARGE SCALE GENOMIC DNA]</scope>
    <source>
        <strain evidence="2 3">NBRC 14147</strain>
    </source>
</reference>
<gene>
    <name evidence="2" type="ORF">SALB_01116</name>
</gene>
<protein>
    <submittedName>
        <fullName evidence="2">Uncharacterized protein</fullName>
    </submittedName>
</protein>
<dbReference type="EMBL" id="BHXC01000006">
    <property type="protein sequence ID" value="GCB88446.1"/>
    <property type="molecule type" value="Genomic_DNA"/>
</dbReference>
<dbReference type="RefSeq" id="WP_037682546.1">
    <property type="nucleotide sequence ID" value="NZ_BHXC01000006.1"/>
</dbReference>
<comment type="caution">
    <text evidence="2">The sequence shown here is derived from an EMBL/GenBank/DDBJ whole genome shotgun (WGS) entry which is preliminary data.</text>
</comment>
<evidence type="ECO:0000313" key="3">
    <source>
        <dbReference type="Proteomes" id="UP000288351"/>
    </source>
</evidence>